<comment type="caution">
    <text evidence="14">The sequence shown here is derived from an EMBL/GenBank/DDBJ whole genome shotgun (WGS) entry which is preliminary data.</text>
</comment>
<keyword evidence="4 12" id="KW-0894">Sodium channel</keyword>
<evidence type="ECO:0000313" key="14">
    <source>
        <dbReference type="EMBL" id="KAF8791173.1"/>
    </source>
</evidence>
<protein>
    <submittedName>
        <fullName evidence="14">Uncharacterized protein</fullName>
    </submittedName>
</protein>
<keyword evidence="5 12" id="KW-0812">Transmembrane</keyword>
<proteinExistence type="inferred from homology"/>
<comment type="similarity">
    <text evidence="2 12">Belongs to the amiloride-sensitive sodium channel (TC 1.A.6) family.</text>
</comment>
<keyword evidence="3 12" id="KW-0813">Transport</keyword>
<dbReference type="Gene3D" id="1.10.287.770">
    <property type="entry name" value="YojJ-like"/>
    <property type="match status" value="1"/>
</dbReference>
<evidence type="ECO:0000256" key="4">
    <source>
        <dbReference type="ARBA" id="ARBA00022461"/>
    </source>
</evidence>
<evidence type="ECO:0000256" key="8">
    <source>
        <dbReference type="ARBA" id="ARBA00023065"/>
    </source>
</evidence>
<evidence type="ECO:0000256" key="2">
    <source>
        <dbReference type="ARBA" id="ARBA00007193"/>
    </source>
</evidence>
<evidence type="ECO:0000256" key="6">
    <source>
        <dbReference type="ARBA" id="ARBA00022989"/>
    </source>
</evidence>
<dbReference type="PANTHER" id="PTHR11690">
    <property type="entry name" value="AMILORIDE-SENSITIVE SODIUM CHANNEL-RELATED"/>
    <property type="match status" value="1"/>
</dbReference>
<keyword evidence="11 12" id="KW-0407">Ion channel</keyword>
<evidence type="ECO:0000256" key="10">
    <source>
        <dbReference type="ARBA" id="ARBA00023201"/>
    </source>
</evidence>
<dbReference type="InterPro" id="IPR001873">
    <property type="entry name" value="ENaC"/>
</dbReference>
<evidence type="ECO:0000256" key="5">
    <source>
        <dbReference type="ARBA" id="ARBA00022692"/>
    </source>
</evidence>
<feature type="transmembrane region" description="Helical" evidence="13">
    <location>
        <begin position="14"/>
        <end position="41"/>
    </location>
</feature>
<gene>
    <name evidence="14" type="ORF">HNY73_006089</name>
</gene>
<evidence type="ECO:0000256" key="11">
    <source>
        <dbReference type="ARBA" id="ARBA00023303"/>
    </source>
</evidence>
<evidence type="ECO:0000256" key="1">
    <source>
        <dbReference type="ARBA" id="ARBA00004141"/>
    </source>
</evidence>
<feature type="transmembrane region" description="Helical" evidence="13">
    <location>
        <begin position="447"/>
        <end position="469"/>
    </location>
</feature>
<keyword evidence="7" id="KW-0915">Sodium</keyword>
<evidence type="ECO:0000256" key="13">
    <source>
        <dbReference type="SAM" id="Phobius"/>
    </source>
</evidence>
<reference evidence="14" key="2">
    <citation type="submission" date="2020-06" db="EMBL/GenBank/DDBJ databases">
        <authorList>
            <person name="Sheffer M."/>
        </authorList>
    </citation>
    <scope>NUCLEOTIDE SEQUENCE</scope>
</reference>
<evidence type="ECO:0000256" key="12">
    <source>
        <dbReference type="RuleBase" id="RU000679"/>
    </source>
</evidence>
<dbReference type="Pfam" id="PF00858">
    <property type="entry name" value="ASC"/>
    <property type="match status" value="1"/>
</dbReference>
<keyword evidence="6 13" id="KW-1133">Transmembrane helix</keyword>
<dbReference type="PANTHER" id="PTHR11690:SF227">
    <property type="entry name" value="AMILORIDE-SENSITIVE SODIUM CHANNEL"/>
    <property type="match status" value="1"/>
</dbReference>
<evidence type="ECO:0000256" key="7">
    <source>
        <dbReference type="ARBA" id="ARBA00023053"/>
    </source>
</evidence>
<keyword evidence="8 12" id="KW-0406">Ion transport</keyword>
<evidence type="ECO:0000256" key="9">
    <source>
        <dbReference type="ARBA" id="ARBA00023136"/>
    </source>
</evidence>
<dbReference type="Proteomes" id="UP000807504">
    <property type="component" value="Unassembled WGS sequence"/>
</dbReference>
<comment type="subcellular location">
    <subcellularLocation>
        <location evidence="1">Membrane</location>
        <topology evidence="1">Multi-pass membrane protein</topology>
    </subcellularLocation>
</comment>
<keyword evidence="10 12" id="KW-0739">Sodium transport</keyword>
<dbReference type="GO" id="GO:0005886">
    <property type="term" value="C:plasma membrane"/>
    <property type="evidence" value="ECO:0007669"/>
    <property type="project" value="TreeGrafter"/>
</dbReference>
<keyword evidence="9 13" id="KW-0472">Membrane</keyword>
<dbReference type="AlphaFoldDB" id="A0A8T0FR37"/>
<name>A0A8T0FR37_ARGBR</name>
<sequence>MVRRSKYRDIGLQLLRYFVILICIGGFLYQTMEFMFLYWTYPTVVDIQQSSPSYLEAPAISICNPIGYNLNSLCREFEVSPCLPPAFRKYAAGQICERFPMNCWDGTLPDDYYVIRYNKFSEGIEVQPEDHERLRIKLEDYLNCTIEYAGEETVCNMEYVMGSFYSREELHQYCYTLYSLWGQPKKKRERFPKGAIMKLHFFLNASNRGSPDPSDNMYRPKYNLPSSPAVQVALHSPYHLPSPYLEGNNFLVGRSYELRLTMSEKHLLPAPYQTNCTNYLEEWERRGGKAPINQMDVVQECRMNRYYEGMGCVPTDVDFPHNYPICKMCPEEKCNYSAEVKSTVDSCQDLGGQYNQPCDSISYSVTKEQKVISFLEEVKMPFVTRSKKKEGVRWRIAQYDCEGHNFWKLECSIIDIDVLFDRFEITTLTYNPKFESLELFSVIGGYLGMWLGISLVTVYDFLGSIIGLIHKYSVKWSHKKKQEKVHDYPPYDRRYGKNFRSIRDRDFMA</sequence>
<accession>A0A8T0FR37</accession>
<organism evidence="14 15">
    <name type="scientific">Argiope bruennichi</name>
    <name type="common">Wasp spider</name>
    <name type="synonym">Aranea bruennichi</name>
    <dbReference type="NCBI Taxonomy" id="94029"/>
    <lineage>
        <taxon>Eukaryota</taxon>
        <taxon>Metazoa</taxon>
        <taxon>Ecdysozoa</taxon>
        <taxon>Arthropoda</taxon>
        <taxon>Chelicerata</taxon>
        <taxon>Arachnida</taxon>
        <taxon>Araneae</taxon>
        <taxon>Araneomorphae</taxon>
        <taxon>Entelegynae</taxon>
        <taxon>Araneoidea</taxon>
        <taxon>Araneidae</taxon>
        <taxon>Argiope</taxon>
    </lineage>
</organism>
<evidence type="ECO:0000313" key="15">
    <source>
        <dbReference type="Proteomes" id="UP000807504"/>
    </source>
</evidence>
<reference evidence="14" key="1">
    <citation type="journal article" date="2020" name="bioRxiv">
        <title>Chromosome-level reference genome of the European wasp spider Argiope bruennichi: a resource for studies on range expansion and evolutionary adaptation.</title>
        <authorList>
            <person name="Sheffer M.M."/>
            <person name="Hoppe A."/>
            <person name="Krehenwinkel H."/>
            <person name="Uhl G."/>
            <person name="Kuss A.W."/>
            <person name="Jensen L."/>
            <person name="Jensen C."/>
            <person name="Gillespie R.G."/>
            <person name="Hoff K.J."/>
            <person name="Prost S."/>
        </authorList>
    </citation>
    <scope>NUCLEOTIDE SEQUENCE</scope>
</reference>
<evidence type="ECO:0000256" key="3">
    <source>
        <dbReference type="ARBA" id="ARBA00022448"/>
    </source>
</evidence>
<dbReference type="EMBL" id="JABXBU010000011">
    <property type="protein sequence ID" value="KAF8791173.1"/>
    <property type="molecule type" value="Genomic_DNA"/>
</dbReference>
<keyword evidence="15" id="KW-1185">Reference proteome</keyword>
<dbReference type="GO" id="GO:0015280">
    <property type="term" value="F:ligand-gated sodium channel activity"/>
    <property type="evidence" value="ECO:0007669"/>
    <property type="project" value="TreeGrafter"/>
</dbReference>